<accession>A0ABW4BGS5</accession>
<keyword evidence="3" id="KW-1185">Reference proteome</keyword>
<gene>
    <name evidence="2" type="ORF">ACFQ41_10335</name>
</gene>
<comment type="caution">
    <text evidence="2">The sequence shown here is derived from an EMBL/GenBank/DDBJ whole genome shotgun (WGS) entry which is preliminary data.</text>
</comment>
<name>A0ABW4BGS5_9LACO</name>
<sequence>MRLVFCLYAETAGIFGLTVCFTTILMHLRRGHLHTALIYFVC</sequence>
<feature type="transmembrane region" description="Helical" evidence="1">
    <location>
        <begin position="12"/>
        <end position="28"/>
    </location>
</feature>
<organism evidence="2 3">
    <name type="scientific">Lacticaseibacillus suilingensis</name>
    <dbReference type="NCBI Taxonomy" id="2799577"/>
    <lineage>
        <taxon>Bacteria</taxon>
        <taxon>Bacillati</taxon>
        <taxon>Bacillota</taxon>
        <taxon>Bacilli</taxon>
        <taxon>Lactobacillales</taxon>
        <taxon>Lactobacillaceae</taxon>
        <taxon>Lacticaseibacillus</taxon>
    </lineage>
</organism>
<reference evidence="3" key="1">
    <citation type="journal article" date="2019" name="Int. J. Syst. Evol. Microbiol.">
        <title>The Global Catalogue of Microorganisms (GCM) 10K type strain sequencing project: providing services to taxonomists for standard genome sequencing and annotation.</title>
        <authorList>
            <consortium name="The Broad Institute Genomics Platform"/>
            <consortium name="The Broad Institute Genome Sequencing Center for Infectious Disease"/>
            <person name="Wu L."/>
            <person name="Ma J."/>
        </authorList>
    </citation>
    <scope>NUCLEOTIDE SEQUENCE [LARGE SCALE GENOMIC DNA]</scope>
    <source>
        <strain evidence="3">CCM 9110</strain>
    </source>
</reference>
<dbReference type="RefSeq" id="WP_379890852.1">
    <property type="nucleotide sequence ID" value="NZ_JBHTOA010000038.1"/>
</dbReference>
<evidence type="ECO:0000256" key="1">
    <source>
        <dbReference type="SAM" id="Phobius"/>
    </source>
</evidence>
<keyword evidence="1" id="KW-1133">Transmembrane helix</keyword>
<keyword evidence="1" id="KW-0472">Membrane</keyword>
<evidence type="ECO:0000313" key="3">
    <source>
        <dbReference type="Proteomes" id="UP001597199"/>
    </source>
</evidence>
<dbReference type="Proteomes" id="UP001597199">
    <property type="component" value="Unassembled WGS sequence"/>
</dbReference>
<evidence type="ECO:0000313" key="2">
    <source>
        <dbReference type="EMBL" id="MFD1399704.1"/>
    </source>
</evidence>
<proteinExistence type="predicted"/>
<dbReference type="EMBL" id="JBHTOA010000038">
    <property type="protein sequence ID" value="MFD1399704.1"/>
    <property type="molecule type" value="Genomic_DNA"/>
</dbReference>
<protein>
    <submittedName>
        <fullName evidence="2">Uncharacterized protein</fullName>
    </submittedName>
</protein>
<keyword evidence="1" id="KW-0812">Transmembrane</keyword>